<gene>
    <name evidence="1" type="ORF">DS742_23680</name>
</gene>
<name>A0A3E2N5X5_9FIRM</name>
<dbReference type="RefSeq" id="WP_117419423.1">
    <property type="nucleotide sequence ID" value="NZ_QOHO01000087.1"/>
</dbReference>
<comment type="caution">
    <text evidence="1">The sequence shown here is derived from an EMBL/GenBank/DDBJ whole genome shotgun (WGS) entry which is preliminary data.</text>
</comment>
<reference evidence="1 2" key="1">
    <citation type="submission" date="2018-07" db="EMBL/GenBank/DDBJ databases">
        <title>New species, Clostridium PI-S10-A1B.</title>
        <authorList>
            <person name="Krishna G."/>
            <person name="Summeta K."/>
            <person name="Shikha S."/>
            <person name="Prabhu P.B."/>
            <person name="Suresh K."/>
        </authorList>
    </citation>
    <scope>NUCLEOTIDE SEQUENCE [LARGE SCALE GENOMIC DNA]</scope>
    <source>
        <strain evidence="1 2">PI-S10-A1B</strain>
    </source>
</reference>
<organism evidence="1 2">
    <name type="scientific">Lacrimispora amygdalina</name>
    <dbReference type="NCBI Taxonomy" id="253257"/>
    <lineage>
        <taxon>Bacteria</taxon>
        <taxon>Bacillati</taxon>
        <taxon>Bacillota</taxon>
        <taxon>Clostridia</taxon>
        <taxon>Lachnospirales</taxon>
        <taxon>Lachnospiraceae</taxon>
        <taxon>Lacrimispora</taxon>
    </lineage>
</organism>
<sequence>MKKLDNILKVLEEFRRNLIDELRLINRDIRNIQSRDSIISDQADTIKRQNKIIDDLINNIYTQDTSLEAVMIKPYRGAPKIFKNGKRLDSENMTSFDIDWNYDSRIDISVRNE</sequence>
<dbReference type="AlphaFoldDB" id="A0A3E2N5X5"/>
<dbReference type="EMBL" id="QOHO01000087">
    <property type="protein sequence ID" value="RFZ76398.1"/>
    <property type="molecule type" value="Genomic_DNA"/>
</dbReference>
<protein>
    <submittedName>
        <fullName evidence="1">Uncharacterized protein</fullName>
    </submittedName>
</protein>
<evidence type="ECO:0000313" key="1">
    <source>
        <dbReference type="EMBL" id="RFZ76398.1"/>
    </source>
</evidence>
<evidence type="ECO:0000313" key="2">
    <source>
        <dbReference type="Proteomes" id="UP000260680"/>
    </source>
</evidence>
<dbReference type="Proteomes" id="UP000260680">
    <property type="component" value="Unassembled WGS sequence"/>
</dbReference>
<accession>A0A3E2N5X5</accession>
<proteinExistence type="predicted"/>